<dbReference type="AlphaFoldDB" id="A0A8T0DI55"/>
<dbReference type="EMBL" id="JTDF01003768">
    <property type="protein sequence ID" value="KAF8567515.1"/>
    <property type="molecule type" value="Genomic_DNA"/>
</dbReference>
<protein>
    <submittedName>
        <fullName evidence="1">Uncharacterized protein</fullName>
    </submittedName>
</protein>
<dbReference type="Proteomes" id="UP000699462">
    <property type="component" value="Unassembled WGS sequence"/>
</dbReference>
<reference evidence="1 2" key="1">
    <citation type="submission" date="2019-07" db="EMBL/GenBank/DDBJ databases">
        <title>Annotation for the trematode Paragonimus westermani.</title>
        <authorList>
            <person name="Choi Y.-J."/>
        </authorList>
    </citation>
    <scope>NUCLEOTIDE SEQUENCE [LARGE SCALE GENOMIC DNA]</scope>
    <source>
        <strain evidence="1">180907_Pwestermani</strain>
    </source>
</reference>
<evidence type="ECO:0000313" key="2">
    <source>
        <dbReference type="Proteomes" id="UP000699462"/>
    </source>
</evidence>
<evidence type="ECO:0000313" key="1">
    <source>
        <dbReference type="EMBL" id="KAF8567515.1"/>
    </source>
</evidence>
<name>A0A8T0DI55_9TREM</name>
<comment type="caution">
    <text evidence="1">The sequence shown here is derived from an EMBL/GenBank/DDBJ whole genome shotgun (WGS) entry which is preliminary data.</text>
</comment>
<sequence>MSSTPLLPEVLVRANQFRHIRSCMTSHPFVQRTFYLPLGSDISPEIVAGRLLDNWIVNYGHPIIGTADGGSQLQSGFLRDLTHLLDCEDMGTVAWHSAANEIVANLRRQLKAFLMVQLT</sequence>
<dbReference type="OrthoDB" id="775972at2759"/>
<proteinExistence type="predicted"/>
<keyword evidence="2" id="KW-1185">Reference proteome</keyword>
<organism evidence="1 2">
    <name type="scientific">Paragonimus westermani</name>
    <dbReference type="NCBI Taxonomy" id="34504"/>
    <lineage>
        <taxon>Eukaryota</taxon>
        <taxon>Metazoa</taxon>
        <taxon>Spiralia</taxon>
        <taxon>Lophotrochozoa</taxon>
        <taxon>Platyhelminthes</taxon>
        <taxon>Trematoda</taxon>
        <taxon>Digenea</taxon>
        <taxon>Plagiorchiida</taxon>
        <taxon>Troglotremata</taxon>
        <taxon>Troglotrematidae</taxon>
        <taxon>Paragonimus</taxon>
    </lineage>
</organism>
<gene>
    <name evidence="1" type="ORF">P879_00971</name>
</gene>
<accession>A0A8T0DI55</accession>